<keyword evidence="1" id="KW-0472">Membrane</keyword>
<accession>A0A238VWR6</accession>
<evidence type="ECO:0000313" key="3">
    <source>
        <dbReference type="Proteomes" id="UP000198403"/>
    </source>
</evidence>
<reference evidence="2 3" key="1">
    <citation type="submission" date="2017-06" db="EMBL/GenBank/DDBJ databases">
        <authorList>
            <person name="Kim H.J."/>
            <person name="Triplett B.A."/>
        </authorList>
    </citation>
    <scope>NUCLEOTIDE SEQUENCE [LARGE SCALE GENOMIC DNA]</scope>
    <source>
        <strain evidence="2 3">DSM 44272</strain>
    </source>
</reference>
<proteinExistence type="predicted"/>
<feature type="transmembrane region" description="Helical" evidence="1">
    <location>
        <begin position="45"/>
        <end position="63"/>
    </location>
</feature>
<dbReference type="EMBL" id="FZNO01000005">
    <property type="protein sequence ID" value="SNR38574.1"/>
    <property type="molecule type" value="Genomic_DNA"/>
</dbReference>
<keyword evidence="1" id="KW-0812">Transmembrane</keyword>
<gene>
    <name evidence="2" type="ORF">SAMN06272737_105100</name>
</gene>
<organism evidence="2 3">
    <name type="scientific">Blastococcus mobilis</name>
    <dbReference type="NCBI Taxonomy" id="1938746"/>
    <lineage>
        <taxon>Bacteria</taxon>
        <taxon>Bacillati</taxon>
        <taxon>Actinomycetota</taxon>
        <taxon>Actinomycetes</taxon>
        <taxon>Geodermatophilales</taxon>
        <taxon>Geodermatophilaceae</taxon>
        <taxon>Blastococcus</taxon>
    </lineage>
</organism>
<evidence type="ECO:0000313" key="2">
    <source>
        <dbReference type="EMBL" id="SNR38574.1"/>
    </source>
</evidence>
<dbReference type="RefSeq" id="WP_089335700.1">
    <property type="nucleotide sequence ID" value="NZ_FZNO01000005.1"/>
</dbReference>
<keyword evidence="3" id="KW-1185">Reference proteome</keyword>
<keyword evidence="1" id="KW-1133">Transmembrane helix</keyword>
<dbReference type="AlphaFoldDB" id="A0A238VWR6"/>
<protein>
    <submittedName>
        <fullName evidence="2">Uncharacterized protein</fullName>
    </submittedName>
</protein>
<feature type="transmembrane region" description="Helical" evidence="1">
    <location>
        <begin position="70"/>
        <end position="89"/>
    </location>
</feature>
<evidence type="ECO:0000256" key="1">
    <source>
        <dbReference type="SAM" id="Phobius"/>
    </source>
</evidence>
<sequence>MTVPRHAAPVIRTSRGTRIRRVVAGAWFALAAAHLVLAWPGELVSVAMLVPGLVLASSLRWFARPSVVALRTGAVLLLAWEVVVVLNLVDLAA</sequence>
<dbReference type="Proteomes" id="UP000198403">
    <property type="component" value="Unassembled WGS sequence"/>
</dbReference>
<name>A0A238VWR6_9ACTN</name>
<feature type="transmembrane region" description="Helical" evidence="1">
    <location>
        <begin position="21"/>
        <end position="39"/>
    </location>
</feature>